<gene>
    <name evidence="2" type="ORF">OCBIM_22002259mg</name>
</gene>
<dbReference type="AlphaFoldDB" id="A0A0L8G172"/>
<dbReference type="EMBL" id="KQ424589">
    <property type="protein sequence ID" value="KOF70771.1"/>
    <property type="molecule type" value="Genomic_DNA"/>
</dbReference>
<feature type="compositionally biased region" description="Basic and acidic residues" evidence="1">
    <location>
        <begin position="9"/>
        <end position="27"/>
    </location>
</feature>
<feature type="compositionally biased region" description="Basic residues" evidence="1">
    <location>
        <begin position="28"/>
        <end position="38"/>
    </location>
</feature>
<accession>A0A0L8G172</accession>
<reference evidence="2" key="1">
    <citation type="submission" date="2015-07" db="EMBL/GenBank/DDBJ databases">
        <title>MeaNS - Measles Nucleotide Surveillance Program.</title>
        <authorList>
            <person name="Tran T."/>
            <person name="Druce J."/>
        </authorList>
    </citation>
    <scope>NUCLEOTIDE SEQUENCE</scope>
    <source>
        <strain evidence="2">UCB-OBI-ISO-001</strain>
        <tissue evidence="2">Gonad</tissue>
    </source>
</reference>
<feature type="region of interest" description="Disordered" evidence="1">
    <location>
        <begin position="1"/>
        <end position="38"/>
    </location>
</feature>
<evidence type="ECO:0000256" key="1">
    <source>
        <dbReference type="SAM" id="MobiDB-lite"/>
    </source>
</evidence>
<proteinExistence type="predicted"/>
<organism evidence="2">
    <name type="scientific">Octopus bimaculoides</name>
    <name type="common">California two-spotted octopus</name>
    <dbReference type="NCBI Taxonomy" id="37653"/>
    <lineage>
        <taxon>Eukaryota</taxon>
        <taxon>Metazoa</taxon>
        <taxon>Spiralia</taxon>
        <taxon>Lophotrochozoa</taxon>
        <taxon>Mollusca</taxon>
        <taxon>Cephalopoda</taxon>
        <taxon>Coleoidea</taxon>
        <taxon>Octopodiformes</taxon>
        <taxon>Octopoda</taxon>
        <taxon>Incirrata</taxon>
        <taxon>Octopodidae</taxon>
        <taxon>Octopus</taxon>
    </lineage>
</organism>
<sequence length="65" mass="8117">MNQINKRRNKDERKHEYKEEKTDEKKTNKNKLTKSLKRKRNVFKMNIKTHLFDVFQRKKKKGIIQ</sequence>
<protein>
    <submittedName>
        <fullName evidence="2">Uncharacterized protein</fullName>
    </submittedName>
</protein>
<evidence type="ECO:0000313" key="2">
    <source>
        <dbReference type="EMBL" id="KOF70771.1"/>
    </source>
</evidence>
<name>A0A0L8G172_OCTBM</name>